<dbReference type="GO" id="GO:0009089">
    <property type="term" value="P:lysine biosynthetic process via diaminopimelate"/>
    <property type="evidence" value="ECO:0007669"/>
    <property type="project" value="UniProtKB-UniRule"/>
</dbReference>
<gene>
    <name evidence="12" type="primary">dapA</name>
    <name evidence="16" type="ORF">H5P28_11380</name>
</gene>
<keyword evidence="6 12" id="KW-0028">Amino-acid biosynthesis</keyword>
<dbReference type="GO" id="GO:0019877">
    <property type="term" value="P:diaminopimelate biosynthetic process"/>
    <property type="evidence" value="ECO:0007669"/>
    <property type="project" value="UniProtKB-UniRule"/>
</dbReference>
<proteinExistence type="inferred from homology"/>
<evidence type="ECO:0000256" key="12">
    <source>
        <dbReference type="HAMAP-Rule" id="MF_00418"/>
    </source>
</evidence>
<feature type="active site" description="Schiff-base intermediate with substrate" evidence="12 14">
    <location>
        <position position="166"/>
    </location>
</feature>
<keyword evidence="8 12" id="KW-0457">Lysine biosynthesis</keyword>
<evidence type="ECO:0000256" key="8">
    <source>
        <dbReference type="ARBA" id="ARBA00023154"/>
    </source>
</evidence>
<dbReference type="GO" id="GO:0008840">
    <property type="term" value="F:4-hydroxy-tetrahydrodipicolinate synthase activity"/>
    <property type="evidence" value="ECO:0007669"/>
    <property type="project" value="UniProtKB-UniRule"/>
</dbReference>
<keyword evidence="7 12" id="KW-0220">Diaminopimelate biosynthesis</keyword>
<dbReference type="PANTHER" id="PTHR12128:SF66">
    <property type="entry name" value="4-HYDROXY-2-OXOGLUTARATE ALDOLASE, MITOCHONDRIAL"/>
    <property type="match status" value="1"/>
</dbReference>
<evidence type="ECO:0000256" key="7">
    <source>
        <dbReference type="ARBA" id="ARBA00022915"/>
    </source>
</evidence>
<keyword evidence="9 12" id="KW-0456">Lyase</keyword>
<dbReference type="EC" id="4.3.3.7" evidence="4 12"/>
<feature type="site" description="Part of a proton relay during catalysis" evidence="12">
    <location>
        <position position="111"/>
    </location>
</feature>
<evidence type="ECO:0000256" key="1">
    <source>
        <dbReference type="ARBA" id="ARBA00003294"/>
    </source>
</evidence>
<evidence type="ECO:0000313" key="17">
    <source>
        <dbReference type="Proteomes" id="UP000546464"/>
    </source>
</evidence>
<comment type="similarity">
    <text evidence="3 12 13">Belongs to the DapA family.</text>
</comment>
<dbReference type="HAMAP" id="MF_00418">
    <property type="entry name" value="DapA"/>
    <property type="match status" value="1"/>
</dbReference>
<evidence type="ECO:0000256" key="11">
    <source>
        <dbReference type="ARBA" id="ARBA00047836"/>
    </source>
</evidence>
<dbReference type="SMART" id="SM01130">
    <property type="entry name" value="DHDPS"/>
    <property type="match status" value="1"/>
</dbReference>
<dbReference type="SUPFAM" id="SSF51569">
    <property type="entry name" value="Aldolase"/>
    <property type="match status" value="1"/>
</dbReference>
<accession>A0A842HI08</accession>
<dbReference type="InterPro" id="IPR002220">
    <property type="entry name" value="DapA-like"/>
</dbReference>
<dbReference type="CDD" id="cd00950">
    <property type="entry name" value="DHDPS"/>
    <property type="match status" value="1"/>
</dbReference>
<dbReference type="Pfam" id="PF00701">
    <property type="entry name" value="DHDPS"/>
    <property type="match status" value="1"/>
</dbReference>
<dbReference type="PIRSF" id="PIRSF001365">
    <property type="entry name" value="DHDPS"/>
    <property type="match status" value="1"/>
</dbReference>
<evidence type="ECO:0000256" key="6">
    <source>
        <dbReference type="ARBA" id="ARBA00022605"/>
    </source>
</evidence>
<evidence type="ECO:0000256" key="3">
    <source>
        <dbReference type="ARBA" id="ARBA00007592"/>
    </source>
</evidence>
<dbReference type="Proteomes" id="UP000546464">
    <property type="component" value="Unassembled WGS sequence"/>
</dbReference>
<evidence type="ECO:0000313" key="16">
    <source>
        <dbReference type="EMBL" id="MBC2594861.1"/>
    </source>
</evidence>
<reference evidence="16 17" key="1">
    <citation type="submission" date="2020-07" db="EMBL/GenBank/DDBJ databases">
        <authorList>
            <person name="Feng X."/>
        </authorList>
    </citation>
    <scope>NUCLEOTIDE SEQUENCE [LARGE SCALE GENOMIC DNA]</scope>
    <source>
        <strain evidence="16 17">JCM31066</strain>
    </source>
</reference>
<comment type="caution">
    <text evidence="12">Was originally thought to be a dihydrodipicolinate synthase (DHDPS), catalyzing the condensation of (S)-aspartate-beta-semialdehyde [(S)-ASA] and pyruvate to dihydrodipicolinate (DHDP). However, it was shown in E.coli that the product of the enzymatic reaction is not dihydrodipicolinate but in fact (4S)-4-hydroxy-2,3,4,5-tetrahydro-(2S)-dipicolinic acid (HTPA), and that the consecutive dehydration reaction leading to DHDP is not spontaneous but catalyzed by DapB.</text>
</comment>
<dbReference type="PANTHER" id="PTHR12128">
    <property type="entry name" value="DIHYDRODIPICOLINATE SYNTHASE"/>
    <property type="match status" value="1"/>
</dbReference>
<dbReference type="UniPathway" id="UPA00034">
    <property type="reaction ID" value="UER00017"/>
</dbReference>
<evidence type="ECO:0000256" key="4">
    <source>
        <dbReference type="ARBA" id="ARBA00012086"/>
    </source>
</evidence>
<sequence>MNTTQFYGVHTALVTPMRAGAVAYDDLERLVSSQLEGGINGLVAVGTTGESPTLNHQEHAEVIRRIAAQAGGKVPVLAGTGSNSTTEAVELTRGADAVEGVTGMLQVAPYYNKPSQEGLFRHFSAVAEATDKPIILYSIPGRCGISIGVDTCARLYEAYPHICGIKEAGGSSERVAELVQKLGPDYLILSGDDSLTLPFMSFGAKGVISVASNLVVAPLVEMVQLALKGDYAAAELISRKYYGLFKTLFIEPNPVPVKYAMHRLGLISSNEVRLPLCEMTAASIARLSAVLGKLGL</sequence>
<dbReference type="InterPro" id="IPR013785">
    <property type="entry name" value="Aldolase_TIM"/>
</dbReference>
<comment type="catalytic activity">
    <reaction evidence="11 12">
        <text>L-aspartate 4-semialdehyde + pyruvate = (2S,4S)-4-hydroxy-2,3,4,5-tetrahydrodipicolinate + H2O + H(+)</text>
        <dbReference type="Rhea" id="RHEA:34171"/>
        <dbReference type="ChEBI" id="CHEBI:15361"/>
        <dbReference type="ChEBI" id="CHEBI:15377"/>
        <dbReference type="ChEBI" id="CHEBI:15378"/>
        <dbReference type="ChEBI" id="CHEBI:67139"/>
        <dbReference type="ChEBI" id="CHEBI:537519"/>
        <dbReference type="EC" id="4.3.3.7"/>
    </reaction>
</comment>
<dbReference type="GO" id="GO:0005829">
    <property type="term" value="C:cytosol"/>
    <property type="evidence" value="ECO:0007669"/>
    <property type="project" value="TreeGrafter"/>
</dbReference>
<feature type="binding site" evidence="12 15">
    <location>
        <position position="208"/>
    </location>
    <ligand>
        <name>pyruvate</name>
        <dbReference type="ChEBI" id="CHEBI:15361"/>
    </ligand>
</feature>
<dbReference type="PRINTS" id="PR00146">
    <property type="entry name" value="DHPICSNTHASE"/>
</dbReference>
<keyword evidence="17" id="KW-1185">Reference proteome</keyword>
<dbReference type="PROSITE" id="PS00665">
    <property type="entry name" value="DHDPS_1"/>
    <property type="match status" value="1"/>
</dbReference>
<dbReference type="Gene3D" id="3.20.20.70">
    <property type="entry name" value="Aldolase class I"/>
    <property type="match status" value="1"/>
</dbReference>
<keyword evidence="5 12" id="KW-0963">Cytoplasm</keyword>
<dbReference type="InterPro" id="IPR020624">
    <property type="entry name" value="Schiff_base-form_aldolases_CS"/>
</dbReference>
<evidence type="ECO:0000256" key="5">
    <source>
        <dbReference type="ARBA" id="ARBA00022490"/>
    </source>
</evidence>
<comment type="pathway">
    <text evidence="2 12">Amino-acid biosynthesis; L-lysine biosynthesis via DAP pathway; (S)-tetrahydrodipicolinate from L-aspartate: step 3/4.</text>
</comment>
<feature type="site" description="Part of a proton relay during catalysis" evidence="12">
    <location>
        <position position="47"/>
    </location>
</feature>
<comment type="subcellular location">
    <subcellularLocation>
        <location evidence="12">Cytoplasm</location>
    </subcellularLocation>
</comment>
<protein>
    <recommendedName>
        <fullName evidence="4 12">4-hydroxy-tetrahydrodipicolinate synthase</fullName>
        <shortName evidence="12">HTPA synthase</shortName>
        <ecNumber evidence="4 12">4.3.3.7</ecNumber>
    </recommendedName>
</protein>
<keyword evidence="10 12" id="KW-0704">Schiff base</keyword>
<dbReference type="EMBL" id="JACHVB010000034">
    <property type="protein sequence ID" value="MBC2594861.1"/>
    <property type="molecule type" value="Genomic_DNA"/>
</dbReference>
<evidence type="ECO:0000256" key="15">
    <source>
        <dbReference type="PIRSR" id="PIRSR001365-2"/>
    </source>
</evidence>
<evidence type="ECO:0000256" key="14">
    <source>
        <dbReference type="PIRSR" id="PIRSR001365-1"/>
    </source>
</evidence>
<evidence type="ECO:0000256" key="10">
    <source>
        <dbReference type="ARBA" id="ARBA00023270"/>
    </source>
</evidence>
<dbReference type="InterPro" id="IPR005263">
    <property type="entry name" value="DapA"/>
</dbReference>
<dbReference type="RefSeq" id="WP_185675822.1">
    <property type="nucleotide sequence ID" value="NZ_JACHVB010000034.1"/>
</dbReference>
<evidence type="ECO:0000256" key="2">
    <source>
        <dbReference type="ARBA" id="ARBA00005120"/>
    </source>
</evidence>
<comment type="caution">
    <text evidence="16">The sequence shown here is derived from an EMBL/GenBank/DDBJ whole genome shotgun (WGS) entry which is preliminary data.</text>
</comment>
<comment type="subunit">
    <text evidence="12">Homotetramer; dimer of dimers.</text>
</comment>
<feature type="active site" description="Proton donor/acceptor" evidence="12 14">
    <location>
        <position position="137"/>
    </location>
</feature>
<evidence type="ECO:0000256" key="9">
    <source>
        <dbReference type="ARBA" id="ARBA00023239"/>
    </source>
</evidence>
<name>A0A842HI08_9BACT</name>
<dbReference type="AlphaFoldDB" id="A0A842HI08"/>
<comment type="function">
    <text evidence="1 12">Catalyzes the condensation of (S)-aspartate-beta-semialdehyde [(S)-ASA] and pyruvate to 4-hydroxy-tetrahydrodipicolinate (HTPA).</text>
</comment>
<feature type="binding site" evidence="12 15">
    <location>
        <position position="48"/>
    </location>
    <ligand>
        <name>pyruvate</name>
        <dbReference type="ChEBI" id="CHEBI:15361"/>
    </ligand>
</feature>
<dbReference type="NCBIfam" id="TIGR00674">
    <property type="entry name" value="dapA"/>
    <property type="match status" value="1"/>
</dbReference>
<organism evidence="16 17">
    <name type="scientific">Ruficoccus amylovorans</name>
    <dbReference type="NCBI Taxonomy" id="1804625"/>
    <lineage>
        <taxon>Bacteria</taxon>
        <taxon>Pseudomonadati</taxon>
        <taxon>Verrucomicrobiota</taxon>
        <taxon>Opitutia</taxon>
        <taxon>Puniceicoccales</taxon>
        <taxon>Cerasicoccaceae</taxon>
        <taxon>Ruficoccus</taxon>
    </lineage>
</organism>
<evidence type="ECO:0000256" key="13">
    <source>
        <dbReference type="PIRNR" id="PIRNR001365"/>
    </source>
</evidence>